<dbReference type="Pfam" id="PF05207">
    <property type="entry name" value="Zn_ribbon_CSL"/>
    <property type="match status" value="1"/>
</dbReference>
<accession>A0A165GBX4</accession>
<proteinExistence type="inferred from homology"/>
<evidence type="ECO:0000313" key="9">
    <source>
        <dbReference type="EMBL" id="KZT10131.1"/>
    </source>
</evidence>
<dbReference type="PANTHER" id="PTHR45255:SF1">
    <property type="entry name" value="DNAJ HOMOLOG SUBFAMILY C MEMBER 24"/>
    <property type="match status" value="1"/>
</dbReference>
<dbReference type="Gene3D" id="3.10.660.10">
    <property type="entry name" value="DPH Zinc finger"/>
    <property type="match status" value="1"/>
</dbReference>
<protein>
    <recommendedName>
        <fullName evidence="3">Diphthamide biosynthesis protein 4</fullName>
    </recommendedName>
</protein>
<keyword evidence="4" id="KW-0479">Metal-binding</keyword>
<comment type="similarity">
    <text evidence="2">Belongs to the DPH4 family.</text>
</comment>
<comment type="function">
    <text evidence="1">Required for the first step of diphthamide biosynthesis, the transfer of 3-amino-3-carboxypropyl from S-adenosyl-L-methionine to a histidine residue. Diphthamide is a post-translational modification of histidine which occurs in elongation factor 2.</text>
</comment>
<dbReference type="Pfam" id="PF00226">
    <property type="entry name" value="DnaJ"/>
    <property type="match status" value="1"/>
</dbReference>
<dbReference type="PROSITE" id="PS51074">
    <property type="entry name" value="DPH_MB"/>
    <property type="match status" value="1"/>
</dbReference>
<dbReference type="SUPFAM" id="SSF144217">
    <property type="entry name" value="CSL zinc finger"/>
    <property type="match status" value="1"/>
</dbReference>
<keyword evidence="5" id="KW-0862">Zinc</keyword>
<organism evidence="9 10">
    <name type="scientific">Laetiporus sulphureus 93-53</name>
    <dbReference type="NCBI Taxonomy" id="1314785"/>
    <lineage>
        <taxon>Eukaryota</taxon>
        <taxon>Fungi</taxon>
        <taxon>Dikarya</taxon>
        <taxon>Basidiomycota</taxon>
        <taxon>Agaricomycotina</taxon>
        <taxon>Agaricomycetes</taxon>
        <taxon>Polyporales</taxon>
        <taxon>Laetiporus</taxon>
    </lineage>
</organism>
<dbReference type="OrthoDB" id="445556at2759"/>
<evidence type="ECO:0000256" key="2">
    <source>
        <dbReference type="ARBA" id="ARBA00006169"/>
    </source>
</evidence>
<sequence>MHAGTDELIAMARNRASTKLDNNALPDYYFILSTSPSASADEIKLAYHQALLRFHPDKAKRSTHSEAAPTIDIGLLKAAYETLTDPNTRSIYDSSSAQKNATHIGPRPAQVISLEDFEQPSDEGPLRWTYGCRCGGLYVITEDDMEAGQHLVGCISCSEVLWVGYELAEGGEH</sequence>
<feature type="domain" description="J" evidence="7">
    <location>
        <begin position="27"/>
        <end position="96"/>
    </location>
</feature>
<dbReference type="InterPro" id="IPR007872">
    <property type="entry name" value="DPH_MB_dom"/>
</dbReference>
<evidence type="ECO:0000256" key="1">
    <source>
        <dbReference type="ARBA" id="ARBA00003474"/>
    </source>
</evidence>
<name>A0A165GBX4_9APHY</name>
<dbReference type="SMART" id="SM00271">
    <property type="entry name" value="DnaJ"/>
    <property type="match status" value="1"/>
</dbReference>
<feature type="domain" description="DPH-type MB" evidence="8">
    <location>
        <begin position="108"/>
        <end position="166"/>
    </location>
</feature>
<evidence type="ECO:0000256" key="5">
    <source>
        <dbReference type="ARBA" id="ARBA00022833"/>
    </source>
</evidence>
<keyword evidence="10" id="KW-1185">Reference proteome</keyword>
<evidence type="ECO:0000313" key="10">
    <source>
        <dbReference type="Proteomes" id="UP000076871"/>
    </source>
</evidence>
<reference evidence="9 10" key="1">
    <citation type="journal article" date="2016" name="Mol. Biol. Evol.">
        <title>Comparative Genomics of Early-Diverging Mushroom-Forming Fungi Provides Insights into the Origins of Lignocellulose Decay Capabilities.</title>
        <authorList>
            <person name="Nagy L.G."/>
            <person name="Riley R."/>
            <person name="Tritt A."/>
            <person name="Adam C."/>
            <person name="Daum C."/>
            <person name="Floudas D."/>
            <person name="Sun H."/>
            <person name="Yadav J.S."/>
            <person name="Pangilinan J."/>
            <person name="Larsson K.H."/>
            <person name="Matsuura K."/>
            <person name="Barry K."/>
            <person name="Labutti K."/>
            <person name="Kuo R."/>
            <person name="Ohm R.A."/>
            <person name="Bhattacharya S.S."/>
            <person name="Shirouzu T."/>
            <person name="Yoshinaga Y."/>
            <person name="Martin F.M."/>
            <person name="Grigoriev I.V."/>
            <person name="Hibbett D.S."/>
        </authorList>
    </citation>
    <scope>NUCLEOTIDE SEQUENCE [LARGE SCALE GENOMIC DNA]</scope>
    <source>
        <strain evidence="9 10">93-53</strain>
    </source>
</reference>
<dbReference type="UniPathway" id="UPA00559"/>
<dbReference type="GO" id="GO:0017183">
    <property type="term" value="P:protein histidyl modification to diphthamide"/>
    <property type="evidence" value="ECO:0007669"/>
    <property type="project" value="UniProtKB-UniPathway"/>
</dbReference>
<gene>
    <name evidence="9" type="ORF">LAESUDRAFT_741693</name>
</gene>
<dbReference type="CDD" id="cd06257">
    <property type="entry name" value="DnaJ"/>
    <property type="match status" value="1"/>
</dbReference>
<dbReference type="AlphaFoldDB" id="A0A165GBX4"/>
<dbReference type="Proteomes" id="UP000076871">
    <property type="component" value="Unassembled WGS sequence"/>
</dbReference>
<dbReference type="EMBL" id="KV427610">
    <property type="protein sequence ID" value="KZT10131.1"/>
    <property type="molecule type" value="Genomic_DNA"/>
</dbReference>
<dbReference type="SUPFAM" id="SSF46565">
    <property type="entry name" value="Chaperone J-domain"/>
    <property type="match status" value="1"/>
</dbReference>
<dbReference type="PROSITE" id="PS50076">
    <property type="entry name" value="DNAJ_2"/>
    <property type="match status" value="1"/>
</dbReference>
<dbReference type="Gene3D" id="1.10.287.110">
    <property type="entry name" value="DnaJ domain"/>
    <property type="match status" value="1"/>
</dbReference>
<evidence type="ECO:0000256" key="6">
    <source>
        <dbReference type="ARBA" id="ARBA00023004"/>
    </source>
</evidence>
<dbReference type="FunCoup" id="A0A165GBX4">
    <property type="interactions" value="157"/>
</dbReference>
<evidence type="ECO:0000259" key="7">
    <source>
        <dbReference type="PROSITE" id="PS50076"/>
    </source>
</evidence>
<dbReference type="GO" id="GO:0008198">
    <property type="term" value="F:ferrous iron binding"/>
    <property type="evidence" value="ECO:0007669"/>
    <property type="project" value="TreeGrafter"/>
</dbReference>
<dbReference type="GO" id="GO:0001671">
    <property type="term" value="F:ATPase activator activity"/>
    <property type="evidence" value="ECO:0007669"/>
    <property type="project" value="TreeGrafter"/>
</dbReference>
<dbReference type="GeneID" id="63828179"/>
<keyword evidence="6" id="KW-0408">Iron</keyword>
<dbReference type="RefSeq" id="XP_040767871.1">
    <property type="nucleotide sequence ID" value="XM_040911150.1"/>
</dbReference>
<dbReference type="PRINTS" id="PR00625">
    <property type="entry name" value="JDOMAIN"/>
</dbReference>
<evidence type="ECO:0000256" key="3">
    <source>
        <dbReference type="ARBA" id="ARBA00021797"/>
    </source>
</evidence>
<dbReference type="InterPro" id="IPR036671">
    <property type="entry name" value="DPH_MB_sf"/>
</dbReference>
<dbReference type="PANTHER" id="PTHR45255">
    <property type="entry name" value="DNAJ HOMOLOG SUBFAMILY C MEMBER 24"/>
    <property type="match status" value="1"/>
</dbReference>
<dbReference type="InterPro" id="IPR036869">
    <property type="entry name" value="J_dom_sf"/>
</dbReference>
<evidence type="ECO:0000259" key="8">
    <source>
        <dbReference type="PROSITE" id="PS51074"/>
    </source>
</evidence>
<evidence type="ECO:0000256" key="4">
    <source>
        <dbReference type="ARBA" id="ARBA00022723"/>
    </source>
</evidence>
<dbReference type="InterPro" id="IPR001623">
    <property type="entry name" value="DnaJ_domain"/>
</dbReference>
<dbReference type="InParanoid" id="A0A165GBX4"/>
<dbReference type="STRING" id="1314785.A0A165GBX4"/>